<dbReference type="PRINTS" id="PR00116">
    <property type="entry name" value="ARGINASE"/>
</dbReference>
<evidence type="ECO:0000313" key="4">
    <source>
        <dbReference type="EMBL" id="GHE63898.1"/>
    </source>
</evidence>
<sequence>MTNADDFNPNNVGVKGTLFGLPYSTEDAKIVVIPVPWDVTVSYGAGTSDGPEAILEASSQLDYEQPDVKEAWKIGVAMAEIPEVWYSLGKELRAKSEQYIEWLEEGSDPEQEEYMLKILAEVNRECAQLMEYVEQECTYWQEQGKLTVLLGGDHSTPLGHIRMCAKRHANLAILQIDAHADLRIAYEGFEYSHASIMYNALKTPEIKKLVQVGIRDYCEQEAEMVRNSKGRIVSFYDQLIKEQQYRGESWDAICEKIIAELPDKLYLSFDIDGLDPKLCPNTGTPVPGGFEFEQVMYLIKKAVQSGKKIVGADLNEVSPGEDEWDANVGARALYRVINLMAMSQGLI</sequence>
<dbReference type="Pfam" id="PF00491">
    <property type="entry name" value="Arginase"/>
    <property type="match status" value="1"/>
</dbReference>
<proteinExistence type="inferred from homology"/>
<name>A0ABQ3I745_9BACT</name>
<dbReference type="PANTHER" id="PTHR11358:SF26">
    <property type="entry name" value="GUANIDINO ACID HYDROLASE, MITOCHONDRIAL"/>
    <property type="match status" value="1"/>
</dbReference>
<dbReference type="PROSITE" id="PS51409">
    <property type="entry name" value="ARGINASE_2"/>
    <property type="match status" value="1"/>
</dbReference>
<evidence type="ECO:0000256" key="1">
    <source>
        <dbReference type="ARBA" id="ARBA00022723"/>
    </source>
</evidence>
<dbReference type="InterPro" id="IPR006035">
    <property type="entry name" value="Ureohydrolase"/>
</dbReference>
<dbReference type="EMBL" id="BNAG01000002">
    <property type="protein sequence ID" value="GHE63898.1"/>
    <property type="molecule type" value="Genomic_DNA"/>
</dbReference>
<dbReference type="SUPFAM" id="SSF52768">
    <property type="entry name" value="Arginase/deacetylase"/>
    <property type="match status" value="1"/>
</dbReference>
<comment type="caution">
    <text evidence="4">The sequence shown here is derived from an EMBL/GenBank/DDBJ whole genome shotgun (WGS) entry which is preliminary data.</text>
</comment>
<dbReference type="CDD" id="cd11593">
    <property type="entry name" value="Agmatinase-like_2"/>
    <property type="match status" value="1"/>
</dbReference>
<evidence type="ECO:0000256" key="3">
    <source>
        <dbReference type="PROSITE-ProRule" id="PRU00742"/>
    </source>
</evidence>
<accession>A0ABQ3I745</accession>
<keyword evidence="5" id="KW-1185">Reference proteome</keyword>
<dbReference type="Proteomes" id="UP000658258">
    <property type="component" value="Unassembled WGS sequence"/>
</dbReference>
<reference evidence="5" key="1">
    <citation type="journal article" date="2019" name="Int. J. Syst. Evol. Microbiol.">
        <title>The Global Catalogue of Microorganisms (GCM) 10K type strain sequencing project: providing services to taxonomists for standard genome sequencing and annotation.</title>
        <authorList>
            <consortium name="The Broad Institute Genomics Platform"/>
            <consortium name="The Broad Institute Genome Sequencing Center for Infectious Disease"/>
            <person name="Wu L."/>
            <person name="Ma J."/>
        </authorList>
    </citation>
    <scope>NUCLEOTIDE SEQUENCE [LARGE SCALE GENOMIC DNA]</scope>
    <source>
        <strain evidence="5">CGMCC 1.15111</strain>
    </source>
</reference>
<dbReference type="InterPro" id="IPR023696">
    <property type="entry name" value="Ureohydrolase_dom_sf"/>
</dbReference>
<gene>
    <name evidence="4" type="primary">speB</name>
    <name evidence="4" type="ORF">GCM10011340_19200</name>
</gene>
<evidence type="ECO:0000256" key="2">
    <source>
        <dbReference type="ARBA" id="ARBA00022801"/>
    </source>
</evidence>
<dbReference type="RefSeq" id="WP_189630010.1">
    <property type="nucleotide sequence ID" value="NZ_BNAG01000002.1"/>
</dbReference>
<dbReference type="PIRSF" id="PIRSF036979">
    <property type="entry name" value="Arginase"/>
    <property type="match status" value="1"/>
</dbReference>
<keyword evidence="1" id="KW-0479">Metal-binding</keyword>
<dbReference type="PANTHER" id="PTHR11358">
    <property type="entry name" value="ARGINASE/AGMATINASE"/>
    <property type="match status" value="1"/>
</dbReference>
<evidence type="ECO:0000313" key="5">
    <source>
        <dbReference type="Proteomes" id="UP000658258"/>
    </source>
</evidence>
<comment type="similarity">
    <text evidence="3">Belongs to the arginase family.</text>
</comment>
<protein>
    <submittedName>
        <fullName evidence="4">Agmatinase</fullName>
    </submittedName>
</protein>
<dbReference type="Gene3D" id="3.40.800.10">
    <property type="entry name" value="Ureohydrolase domain"/>
    <property type="match status" value="1"/>
</dbReference>
<keyword evidence="2" id="KW-0378">Hydrolase</keyword>
<organism evidence="4 5">
    <name type="scientific">Roseivirga thermotolerans</name>
    <dbReference type="NCBI Taxonomy" id="1758176"/>
    <lineage>
        <taxon>Bacteria</taxon>
        <taxon>Pseudomonadati</taxon>
        <taxon>Bacteroidota</taxon>
        <taxon>Cytophagia</taxon>
        <taxon>Cytophagales</taxon>
        <taxon>Roseivirgaceae</taxon>
        <taxon>Roseivirga</taxon>
    </lineage>
</organism>